<dbReference type="HOGENOM" id="CLU_003071_1_0_1"/>
<dbReference type="OrthoDB" id="5408302at2759"/>
<reference evidence="3" key="1">
    <citation type="journal article" date="2009" name="Genome Res.">
        <title>Comparative genomic analyses of the human fungal pathogens Coccidioides and their relatives.</title>
        <authorList>
            <person name="Sharpton T.J."/>
            <person name="Stajich J.E."/>
            <person name="Rounsley S.D."/>
            <person name="Gardner M.J."/>
            <person name="Wortman J.R."/>
            <person name="Jordar V.S."/>
            <person name="Maiti R."/>
            <person name="Kodira C.D."/>
            <person name="Neafsey D.E."/>
            <person name="Zeng Q."/>
            <person name="Hung C.-Y."/>
            <person name="McMahan C."/>
            <person name="Muszewska A."/>
            <person name="Grynberg M."/>
            <person name="Mandel M.A."/>
            <person name="Kellner E.M."/>
            <person name="Barker B.M."/>
            <person name="Galgiani J.N."/>
            <person name="Orbach M.J."/>
            <person name="Kirkland T.N."/>
            <person name="Cole G.T."/>
            <person name="Henn M.R."/>
            <person name="Birren B.W."/>
            <person name="Taylor J.W."/>
        </authorList>
    </citation>
    <scope>NUCLEOTIDE SEQUENCE [LARGE SCALE GENOMIC DNA]</scope>
    <source>
        <strain evidence="3">UAMH 1704</strain>
    </source>
</reference>
<feature type="region of interest" description="Disordered" evidence="1">
    <location>
        <begin position="875"/>
        <end position="962"/>
    </location>
</feature>
<name>C4JS76_UNCRE</name>
<dbReference type="AlphaFoldDB" id="C4JS76"/>
<feature type="compositionally biased region" description="Basic and acidic residues" evidence="1">
    <location>
        <begin position="357"/>
        <end position="367"/>
    </location>
</feature>
<dbReference type="RefSeq" id="XP_002584626.1">
    <property type="nucleotide sequence ID" value="XM_002584580.1"/>
</dbReference>
<dbReference type="STRING" id="336963.C4JS76"/>
<accession>C4JS76</accession>
<keyword evidence="3" id="KW-1185">Reference proteome</keyword>
<feature type="compositionally biased region" description="Basic and acidic residues" evidence="1">
    <location>
        <begin position="697"/>
        <end position="708"/>
    </location>
</feature>
<dbReference type="VEuPathDB" id="FungiDB:UREG_05315"/>
<feature type="compositionally biased region" description="Polar residues" evidence="1">
    <location>
        <begin position="77"/>
        <end position="94"/>
    </location>
</feature>
<dbReference type="eggNOG" id="ENOG502S9TA">
    <property type="taxonomic scope" value="Eukaryota"/>
</dbReference>
<dbReference type="Proteomes" id="UP000002058">
    <property type="component" value="Unassembled WGS sequence"/>
</dbReference>
<sequence length="1033" mass="112127">MPPSTVFSYLRRDHRRPSPSSTTAASPSTHTFPQLPPTASTTKLTDSIFETGPWTETTREIPSDSALEPATGLELEQVNSTPSLRPASNPSRPHSSSGESLEPLSSLTNIQKPHHHDGGLHKGISSWKRSFGGQKVGAAPVPSTGGAGKGKTSDVGGGISNLPFREHKPENSTSRRDGGYDVVHESSSSRGGKMRFHLLNPMALLARRRSAQLNTRAEDINIGKLTLPALPDDYDPRIRGKLFHDFSNPRPRPHPISSNTQPYPRDHGRPSLRTEEGYYSDSSAQASRRSRRFEHKPVFKEDFEDGNAKPASSQDSPPQTKGTSYSLPVFARNLPSTLPSQRDEKPLPEVPSAPPKTSHEAEAEAPHPLRSRPPTVREPPSQAPTGLPKHLTSSASRFSFDMAGGDSASQERLLEEKHKEKEAARKAKERSEVAADGFESDEFDYDAMMDDDGLEEKIPGVNADAEDYEDGDLDINAVQPLNLPGTSSFLLSPISSEGAPSPQLSQLQEPYPSCGAGMLSTNTERTSALMTPSLTIDTNQPFLAQQAPQVTNKSVASHTMYDEDELYYDDGLFGDLPEDMETGGFDESVFDDEASHLYERKNKANNVLPAILENQPDVRDTAIDSRRCEPPPGDANKITDQPAGLEFEESTSEEPEEPIRGLTQGNLQAYHDALAQAANEAALKGRFERSFSGSEASDDRDATEDSHPDLTAGESRHTSQNIEMAPDDVFDDFAFYDADDLDDDPMIAAANAEALENDDEGLYGQEFGFYAHSHPHCDGERVLGGYFGTLGLEGVKRNHSARANFQEPSLTPITERSEWSTRNSIVSLAPHGGPQSNPSISSPPLSQLLDMGHFDDEISLTALMKLRRGAFGGSNGSLRSNATSQTGQSPQSPSAPIGSSFGSFSSIHKALPDQKRANGLHSPGGLGSPPWADAGTSYQKDSESGSSGGLGDVPLRLRSAERPRSMNMEPYAKSRSPEMIRRHIRSNSATESISYVKETDDSGANCWVLERRRTGDDGEGEVVEREVMSSGHI</sequence>
<organism evidence="2 3">
    <name type="scientific">Uncinocarpus reesii (strain UAMH 1704)</name>
    <dbReference type="NCBI Taxonomy" id="336963"/>
    <lineage>
        <taxon>Eukaryota</taxon>
        <taxon>Fungi</taxon>
        <taxon>Dikarya</taxon>
        <taxon>Ascomycota</taxon>
        <taxon>Pezizomycotina</taxon>
        <taxon>Eurotiomycetes</taxon>
        <taxon>Eurotiomycetidae</taxon>
        <taxon>Onygenales</taxon>
        <taxon>Onygenaceae</taxon>
        <taxon>Uncinocarpus</taxon>
    </lineage>
</organism>
<feature type="compositionally biased region" description="Basic and acidic residues" evidence="1">
    <location>
        <begin position="264"/>
        <end position="276"/>
    </location>
</feature>
<feature type="region of interest" description="Disordered" evidence="1">
    <location>
        <begin position="240"/>
        <end position="444"/>
    </location>
</feature>
<feature type="compositionally biased region" description="Low complexity" evidence="1">
    <location>
        <begin position="882"/>
        <end position="907"/>
    </location>
</feature>
<feature type="compositionally biased region" description="Low complexity" evidence="1">
    <location>
        <begin position="834"/>
        <end position="845"/>
    </location>
</feature>
<feature type="region of interest" description="Disordered" evidence="1">
    <location>
        <begin position="612"/>
        <end position="659"/>
    </location>
</feature>
<proteinExistence type="predicted"/>
<dbReference type="EMBL" id="CH476617">
    <property type="protein sequence ID" value="EEP80473.1"/>
    <property type="molecule type" value="Genomic_DNA"/>
</dbReference>
<evidence type="ECO:0008006" key="4">
    <source>
        <dbReference type="Google" id="ProtNLM"/>
    </source>
</evidence>
<dbReference type="GeneID" id="8442175"/>
<feature type="region of interest" description="Disordered" evidence="1">
    <location>
        <begin position="826"/>
        <end position="845"/>
    </location>
</feature>
<feature type="compositionally biased region" description="Basic and acidic residues" evidence="1">
    <location>
        <begin position="164"/>
        <end position="184"/>
    </location>
</feature>
<feature type="compositionally biased region" description="Basic and acidic residues" evidence="1">
    <location>
        <begin position="616"/>
        <end position="629"/>
    </location>
</feature>
<evidence type="ECO:0000313" key="3">
    <source>
        <dbReference type="Proteomes" id="UP000002058"/>
    </source>
</evidence>
<feature type="compositionally biased region" description="Low complexity" evidence="1">
    <location>
        <begin position="18"/>
        <end position="29"/>
    </location>
</feature>
<evidence type="ECO:0000256" key="1">
    <source>
        <dbReference type="SAM" id="MobiDB-lite"/>
    </source>
</evidence>
<evidence type="ECO:0000313" key="2">
    <source>
        <dbReference type="EMBL" id="EEP80473.1"/>
    </source>
</evidence>
<protein>
    <recommendedName>
        <fullName evidence="4">AGC-kinase C-terminal domain-containing protein</fullName>
    </recommendedName>
</protein>
<feature type="compositionally biased region" description="Basic and acidic residues" evidence="1">
    <location>
        <begin position="412"/>
        <end position="433"/>
    </location>
</feature>
<dbReference type="InParanoid" id="C4JS76"/>
<gene>
    <name evidence="2" type="ORF">UREG_05315</name>
</gene>
<feature type="compositionally biased region" description="Low complexity" evidence="1">
    <location>
        <begin position="95"/>
        <end position="107"/>
    </location>
</feature>
<feature type="compositionally biased region" description="Polar residues" evidence="1">
    <location>
        <begin position="310"/>
        <end position="326"/>
    </location>
</feature>
<feature type="region of interest" description="Disordered" evidence="1">
    <location>
        <begin position="1"/>
        <end position="194"/>
    </location>
</feature>
<feature type="region of interest" description="Disordered" evidence="1">
    <location>
        <begin position="689"/>
        <end position="724"/>
    </location>
</feature>
<feature type="compositionally biased region" description="Acidic residues" evidence="1">
    <location>
        <begin position="646"/>
        <end position="656"/>
    </location>
</feature>
<dbReference type="KEGG" id="ure:UREG_05315"/>
<feature type="compositionally biased region" description="Gly residues" evidence="1">
    <location>
        <begin position="145"/>
        <end position="159"/>
    </location>
</feature>
<dbReference type="OMA" id="VFSYWRR"/>